<reference evidence="3" key="1">
    <citation type="submission" date="2008-04" db="EMBL/GenBank/DDBJ databases">
        <title>Complete sequence of chromosome of Nostoc punctiforme ATCC 29133.</title>
        <authorList>
            <consortium name="US DOE Joint Genome Institute"/>
            <person name="Copeland A."/>
            <person name="Lucas S."/>
            <person name="Lapidus A."/>
            <person name="Glavina del Rio T."/>
            <person name="Dalin E."/>
            <person name="Tice H."/>
            <person name="Pitluck S."/>
            <person name="Chain P."/>
            <person name="Malfatti S."/>
            <person name="Shin M."/>
            <person name="Vergez L."/>
            <person name="Schmutz J."/>
            <person name="Larimer F."/>
            <person name="Land M."/>
            <person name="Hauser L."/>
            <person name="Kyrpides N."/>
            <person name="Kim E."/>
            <person name="Meeks J.C."/>
            <person name="Elhai J."/>
            <person name="Campbell E.L."/>
            <person name="Thiel T."/>
            <person name="Longmire J."/>
            <person name="Potts M."/>
            <person name="Atlas R."/>
        </authorList>
    </citation>
    <scope>NUCLEOTIDE SEQUENCE [LARGE SCALE GENOMIC DNA]</scope>
    <source>
        <strain evidence="3">ATCC 29133 / PCC 73102</strain>
    </source>
</reference>
<evidence type="ECO:0000256" key="1">
    <source>
        <dbReference type="SAM" id="Phobius"/>
    </source>
</evidence>
<name>B2IY98_NOSP7</name>
<dbReference type="InterPro" id="IPR011042">
    <property type="entry name" value="6-blade_b-propeller_TolB-like"/>
</dbReference>
<dbReference type="Proteomes" id="UP000001191">
    <property type="component" value="Chromosome"/>
</dbReference>
<dbReference type="AlphaFoldDB" id="B2IY98"/>
<sequence length="251" mass="26747">MSSLASFNNFIGGLTINKSQQVFGALFDGSLFREEDGNVSNFASGLPPTLEELAFDQNNNLFVASFTEGTVSKISPEGSVTTFVSGLSGPFGIAFTVDSLIIGDNSNNGNGPGVIKQATMSGNVTDLFKSIPGRIIDLEVNPTAKSFFVANQGDFFTNSGRLSAINIISNNQINTFATGFLGGGDAFPREIEFDSSGNLYVADAQKLYKISKDQLTTIPEPTSVFALLIFGIIGAGSALKKKKYHRLQEVR</sequence>
<evidence type="ECO:0000313" key="2">
    <source>
        <dbReference type="EMBL" id="ACC84697.1"/>
    </source>
</evidence>
<keyword evidence="3" id="KW-1185">Reference proteome</keyword>
<dbReference type="RefSeq" id="WP_012412635.1">
    <property type="nucleotide sequence ID" value="NC_010628.1"/>
</dbReference>
<dbReference type="KEGG" id="npu:Npun_R6428"/>
<gene>
    <name evidence="2" type="ordered locus">Npun_R6428</name>
</gene>
<dbReference type="InterPro" id="IPR013424">
    <property type="entry name" value="Ice-binding_C"/>
</dbReference>
<keyword evidence="1" id="KW-0812">Transmembrane</keyword>
<dbReference type="NCBIfam" id="TIGR02595">
    <property type="entry name" value="PEP_CTERM"/>
    <property type="match status" value="1"/>
</dbReference>
<protein>
    <recommendedName>
        <fullName evidence="4">PEP-CTERM protein-sorting domain-containing protein</fullName>
    </recommendedName>
</protein>
<dbReference type="EMBL" id="CP001037">
    <property type="protein sequence ID" value="ACC84697.1"/>
    <property type="molecule type" value="Genomic_DNA"/>
</dbReference>
<dbReference type="HOGENOM" id="CLU_1106270_0_0_3"/>
<keyword evidence="1" id="KW-0472">Membrane</keyword>
<reference evidence="2 3" key="2">
    <citation type="journal article" date="2013" name="Plant Physiol.">
        <title>A Nostoc punctiforme Sugar Transporter Necessary to Establish a Cyanobacterium-Plant Symbiosis.</title>
        <authorList>
            <person name="Ekman M."/>
            <person name="Picossi S."/>
            <person name="Campbell E.L."/>
            <person name="Meeks J.C."/>
            <person name="Flores E."/>
        </authorList>
    </citation>
    <scope>NUCLEOTIDE SEQUENCE [LARGE SCALE GENOMIC DNA]</scope>
    <source>
        <strain evidence="3">ATCC 29133 / PCC 73102</strain>
    </source>
</reference>
<accession>B2IY98</accession>
<evidence type="ECO:0000313" key="3">
    <source>
        <dbReference type="Proteomes" id="UP000001191"/>
    </source>
</evidence>
<organism evidence="2 3">
    <name type="scientific">Nostoc punctiforme (strain ATCC 29133 / PCC 73102)</name>
    <dbReference type="NCBI Taxonomy" id="63737"/>
    <lineage>
        <taxon>Bacteria</taxon>
        <taxon>Bacillati</taxon>
        <taxon>Cyanobacteriota</taxon>
        <taxon>Cyanophyceae</taxon>
        <taxon>Nostocales</taxon>
        <taxon>Nostocaceae</taxon>
        <taxon>Nostoc</taxon>
    </lineage>
</organism>
<dbReference type="Gene3D" id="2.120.10.30">
    <property type="entry name" value="TolB, C-terminal domain"/>
    <property type="match status" value="1"/>
</dbReference>
<keyword evidence="1" id="KW-1133">Transmembrane helix</keyword>
<dbReference type="OrthoDB" id="108454at2"/>
<evidence type="ECO:0008006" key="4">
    <source>
        <dbReference type="Google" id="ProtNLM"/>
    </source>
</evidence>
<dbReference type="EnsemblBacteria" id="ACC84697">
    <property type="protein sequence ID" value="ACC84697"/>
    <property type="gene ID" value="Npun_R6428"/>
</dbReference>
<dbReference type="SUPFAM" id="SSF63829">
    <property type="entry name" value="Calcium-dependent phosphotriesterase"/>
    <property type="match status" value="1"/>
</dbReference>
<feature type="transmembrane region" description="Helical" evidence="1">
    <location>
        <begin position="222"/>
        <end position="239"/>
    </location>
</feature>
<proteinExistence type="predicted"/>
<dbReference type="eggNOG" id="COG3391">
    <property type="taxonomic scope" value="Bacteria"/>
</dbReference>